<dbReference type="PRINTS" id="PR00109">
    <property type="entry name" value="TYRKINASE"/>
</dbReference>
<dbReference type="InterPro" id="IPR001245">
    <property type="entry name" value="Ser-Thr/Tyr_kinase_cat_dom"/>
</dbReference>
<protein>
    <recommendedName>
        <fullName evidence="4">Protein kinase domain-containing protein</fullName>
    </recommendedName>
</protein>
<proteinExistence type="predicted"/>
<accession>A0AA39HV87</accession>
<dbReference type="InterPro" id="IPR000719">
    <property type="entry name" value="Prot_kinase_dom"/>
</dbReference>
<dbReference type="GO" id="GO:0007169">
    <property type="term" value="P:cell surface receptor protein tyrosine kinase signaling pathway"/>
    <property type="evidence" value="ECO:0007669"/>
    <property type="project" value="TreeGrafter"/>
</dbReference>
<dbReference type="GO" id="GO:0005524">
    <property type="term" value="F:ATP binding"/>
    <property type="evidence" value="ECO:0007669"/>
    <property type="project" value="InterPro"/>
</dbReference>
<dbReference type="Gene3D" id="3.30.200.20">
    <property type="entry name" value="Phosphorylase Kinase, domain 1"/>
    <property type="match status" value="1"/>
</dbReference>
<comment type="caution">
    <text evidence="5">The sequence shown here is derived from an EMBL/GenBank/DDBJ whole genome shotgun (WGS) entry which is preliminary data.</text>
</comment>
<keyword evidence="2" id="KW-0812">Transmembrane</keyword>
<feature type="transmembrane region" description="Helical" evidence="2">
    <location>
        <begin position="443"/>
        <end position="460"/>
    </location>
</feature>
<dbReference type="PROSITE" id="PS50011">
    <property type="entry name" value="PROTEIN_KINASE_DOM"/>
    <property type="match status" value="1"/>
</dbReference>
<feature type="chain" id="PRO_5041378228" description="Protein kinase domain-containing protein" evidence="3">
    <location>
        <begin position="21"/>
        <end position="758"/>
    </location>
</feature>
<dbReference type="PANTHER" id="PTHR24416">
    <property type="entry name" value="TYROSINE-PROTEIN KINASE RECEPTOR"/>
    <property type="match status" value="1"/>
</dbReference>
<evidence type="ECO:0000313" key="5">
    <source>
        <dbReference type="EMBL" id="KAK0411538.1"/>
    </source>
</evidence>
<feature type="domain" description="Protein kinase" evidence="4">
    <location>
        <begin position="368"/>
        <end position="695"/>
    </location>
</feature>
<dbReference type="GO" id="GO:0004714">
    <property type="term" value="F:transmembrane receptor protein tyrosine kinase activity"/>
    <property type="evidence" value="ECO:0007669"/>
    <property type="project" value="TreeGrafter"/>
</dbReference>
<dbReference type="PANTHER" id="PTHR24416:SF611">
    <property type="entry name" value="TYROSINE-PROTEIN KINASE TRANSMEMBRANE RECEPTOR ROR"/>
    <property type="match status" value="1"/>
</dbReference>
<dbReference type="EMBL" id="JAUCMV010000003">
    <property type="protein sequence ID" value="KAK0411538.1"/>
    <property type="molecule type" value="Genomic_DNA"/>
</dbReference>
<reference evidence="5" key="1">
    <citation type="submission" date="2023-06" db="EMBL/GenBank/DDBJ databases">
        <title>Genomic analysis of the entomopathogenic nematode Steinernema hermaphroditum.</title>
        <authorList>
            <person name="Schwarz E.M."/>
            <person name="Heppert J.K."/>
            <person name="Baniya A."/>
            <person name="Schwartz H.T."/>
            <person name="Tan C.-H."/>
            <person name="Antoshechkin I."/>
            <person name="Sternberg P.W."/>
            <person name="Goodrich-Blair H."/>
            <person name="Dillman A.R."/>
        </authorList>
    </citation>
    <scope>NUCLEOTIDE SEQUENCE</scope>
    <source>
        <strain evidence="5">PS9179</strain>
        <tissue evidence="5">Whole animal</tissue>
    </source>
</reference>
<gene>
    <name evidence="5" type="ORF">QR680_005702</name>
</gene>
<keyword evidence="2" id="KW-1133">Transmembrane helix</keyword>
<sequence>MAAKGSLSLFLLSLLGLVSSLKCPCDRGESCRITGTLEAVPRSLRILKEPYFSEGKRISDRSIAMAFRLRILGFNASDFGFVYNDTSLKIEWVPQRNEAFLPAVLKPKLFASKPSKSDAVVLTLQFPDLLLSDRTHYSLTIYSAVHSACRQTTTFNPPLMADAIIECSKLKGSECHESLNRAPPPKCFLSPNISTGLLKKHGNWDAEVEVTVPHDFVDLNSTVHVYFGRCMEPLGTREQNLCTIDMSTLGVMSFCEDASEPCGNTFLLRLSNVGFIQYAIQTCVGDRPADLRRKKLLGKNIQPPISQDEEEEDDFPGWKSYVGYGTLLTVVFVLLAYTMAQKHRQNRPPIGKGTGRNSWELDAADVEIDYSHEIGAGTYTGVYKGAMTVTTKKARAIADGPVVLDDQCRVAIKIMHNDVTERERKLFSAEIERNKLLGRHARVVNFVGLLAMGTTPALVLEFCVKGSLRDFLIECRVYMEKLSLDEIDAMNVDLDEVPHVRRDFLLNVQQLIRFAFQICVGLVSECPEERTNPMQEYLASQKILHRDLLAKHILVTADDSVKIGQFRHASSAANHSKSLERTDVNALRWMSPEVLRAQHFSHASDVWSMGVVFYEIFTLGGFPYSNITNCDLLDRLDQGHRLEKPSNSPNEMYRMPPRTPVNPSPRYSIMMDCWKTEPSDRPSCQKIRERLAMAFDAVEGNREANHLRVDPNLDCYSHGEAKVPRRPSEDSRRRESLRPRVSIRSAVNESERLLGFVE</sequence>
<dbReference type="SUPFAM" id="SSF56112">
    <property type="entry name" value="Protein kinase-like (PK-like)"/>
    <property type="match status" value="1"/>
</dbReference>
<evidence type="ECO:0000256" key="2">
    <source>
        <dbReference type="SAM" id="Phobius"/>
    </source>
</evidence>
<dbReference type="Gene3D" id="1.10.510.10">
    <property type="entry name" value="Transferase(Phosphotransferase) domain 1"/>
    <property type="match status" value="1"/>
</dbReference>
<dbReference type="GO" id="GO:0043235">
    <property type="term" value="C:receptor complex"/>
    <property type="evidence" value="ECO:0007669"/>
    <property type="project" value="TreeGrafter"/>
</dbReference>
<evidence type="ECO:0000256" key="1">
    <source>
        <dbReference type="SAM" id="MobiDB-lite"/>
    </source>
</evidence>
<evidence type="ECO:0000313" key="6">
    <source>
        <dbReference type="Proteomes" id="UP001175271"/>
    </source>
</evidence>
<name>A0AA39HV87_9BILA</name>
<dbReference type="Pfam" id="PF07714">
    <property type="entry name" value="PK_Tyr_Ser-Thr"/>
    <property type="match status" value="1"/>
</dbReference>
<dbReference type="InterPro" id="IPR011009">
    <property type="entry name" value="Kinase-like_dom_sf"/>
</dbReference>
<feature type="signal peptide" evidence="3">
    <location>
        <begin position="1"/>
        <end position="20"/>
    </location>
</feature>
<feature type="region of interest" description="Disordered" evidence="1">
    <location>
        <begin position="718"/>
        <end position="737"/>
    </location>
</feature>
<evidence type="ECO:0000259" key="4">
    <source>
        <dbReference type="PROSITE" id="PS50011"/>
    </source>
</evidence>
<evidence type="ECO:0000256" key="3">
    <source>
        <dbReference type="SAM" id="SignalP"/>
    </source>
</evidence>
<keyword evidence="2" id="KW-0472">Membrane</keyword>
<feature type="transmembrane region" description="Helical" evidence="2">
    <location>
        <begin position="321"/>
        <end position="340"/>
    </location>
</feature>
<dbReference type="AlphaFoldDB" id="A0AA39HV87"/>
<organism evidence="5 6">
    <name type="scientific">Steinernema hermaphroditum</name>
    <dbReference type="NCBI Taxonomy" id="289476"/>
    <lineage>
        <taxon>Eukaryota</taxon>
        <taxon>Metazoa</taxon>
        <taxon>Ecdysozoa</taxon>
        <taxon>Nematoda</taxon>
        <taxon>Chromadorea</taxon>
        <taxon>Rhabditida</taxon>
        <taxon>Tylenchina</taxon>
        <taxon>Panagrolaimomorpha</taxon>
        <taxon>Strongyloidoidea</taxon>
        <taxon>Steinernematidae</taxon>
        <taxon>Steinernema</taxon>
    </lineage>
</organism>
<dbReference type="InterPro" id="IPR050122">
    <property type="entry name" value="RTK"/>
</dbReference>
<keyword evidence="3" id="KW-0732">Signal</keyword>
<dbReference type="GO" id="GO:0005886">
    <property type="term" value="C:plasma membrane"/>
    <property type="evidence" value="ECO:0007669"/>
    <property type="project" value="TreeGrafter"/>
</dbReference>
<dbReference type="Proteomes" id="UP001175271">
    <property type="component" value="Unassembled WGS sequence"/>
</dbReference>
<keyword evidence="6" id="KW-1185">Reference proteome</keyword>